<evidence type="ECO:0000313" key="2">
    <source>
        <dbReference type="Proteomes" id="UP000596351"/>
    </source>
</evidence>
<gene>
    <name evidence="1" type="ORF">D4A92_09280</name>
</gene>
<sequence>MDHQRLREALAELSPEGKLQATIAHWHEPSAKKTPGAATPLAACSYSTAILVNGRVRWVMWGTGYAPEAIPPTVYGIERLLSVLPKGRRIEVHALGQLYGYIKRGGIGEHALRTEGLNKGLKPLAIYPALVSLIETTPSRWSLCPHKVMQEAPGFAHAVAFARGKAKTAALKHKADHAPTTADHPKPIILEEFVDVFPE</sequence>
<organism evidence="1 2">
    <name type="scientific">Rhizobium rosettiformans</name>
    <dbReference type="NCBI Taxonomy" id="1368430"/>
    <lineage>
        <taxon>Bacteria</taxon>
        <taxon>Pseudomonadati</taxon>
        <taxon>Pseudomonadota</taxon>
        <taxon>Alphaproteobacteria</taxon>
        <taxon>Hyphomicrobiales</taxon>
        <taxon>Rhizobiaceae</taxon>
        <taxon>Rhizobium/Agrobacterium group</taxon>
        <taxon>Rhizobium</taxon>
    </lineage>
</organism>
<dbReference type="Proteomes" id="UP000596351">
    <property type="component" value="Chromosome"/>
</dbReference>
<dbReference type="RefSeq" id="WP_203019470.1">
    <property type="nucleotide sequence ID" value="NZ_CP032405.1"/>
</dbReference>
<reference evidence="1 2" key="1">
    <citation type="submission" date="2018-09" db="EMBL/GenBank/DDBJ databases">
        <title>Rhizobium sp. MAE2-X.</title>
        <authorList>
            <person name="Lee Y."/>
            <person name="Jeon C.O."/>
        </authorList>
    </citation>
    <scope>NUCLEOTIDE SEQUENCE [LARGE SCALE GENOMIC DNA]</scope>
    <source>
        <strain evidence="1 2">MAE2-X</strain>
    </source>
</reference>
<protein>
    <submittedName>
        <fullName evidence="1">Uncharacterized protein</fullName>
    </submittedName>
</protein>
<name>A0ABX7EUE2_9HYPH</name>
<keyword evidence="2" id="KW-1185">Reference proteome</keyword>
<evidence type="ECO:0000313" key="1">
    <source>
        <dbReference type="EMBL" id="QRF51611.1"/>
    </source>
</evidence>
<accession>A0ABX7EUE2</accession>
<proteinExistence type="predicted"/>
<dbReference type="EMBL" id="CP032405">
    <property type="protein sequence ID" value="QRF51611.1"/>
    <property type="molecule type" value="Genomic_DNA"/>
</dbReference>